<dbReference type="EMBL" id="MLKD01000035">
    <property type="protein sequence ID" value="OQE14481.1"/>
    <property type="molecule type" value="Genomic_DNA"/>
</dbReference>
<sequence length="909" mass="104371">MASTGALPQTLKSITATKINELGKQRNLFDKAKADIREASEAATNLHTRAQILLDGVSRLKGYPKDALDQNDMDLEGQSDDNDDSDGEVTTLDMGQLQRADHSNIRRFLLQSRYDSSISDESLGRWIDQLQNELQYLELKHDHASFYSKLVTEWLTQLDAQTLSALSQDGQSDSEKSDTGFENVGRAEMHEQRKQWESLVFTAANHVDEKSVRSYLDGLFHKDKLTEQAFKELRESIQKFGNDLIVEGEWLNVETLQWVSEALLKTDLLSTEKTTILKEFMRNKEVTQEVADVLNMRLASLDSWKWSEDGIPIDMRRQLNGKYRVFMDEDLLDSLMLQYLGTKWAVKLREVFTAFLSSRAWTPIKENIPGEYVERRKYFYHKPRPARNQCINNLREKTYKEEYFMSQLPDSISEGARDYDDNSQVKGPLGTKHSLLHRLITESLIQKNLRGEFTAIRSDYKWFGPALPHATVLTVLDYFGVPQRWLNFFKVFLEAPLKFVQDGPAAQIQSRKRGIPMSHTLSDCFGESVLFIMDYAVNQGTNGNILYRLHDDFWFWGTGKDCEQAWKSMTDFARVTGLEFNEEKTGTVQMGESPKSASLPVGDIRWGFLVLNAEEGRFVIDQSQVDQHVEELDRQLSSCKSIFEWVQAWNGYFGRFFANNFAKPALCFGRDHIDMAISTLSRIEARLFGKSSRGESSQKGSVTNYLRDLIAARFDVRDLPEGFFYYPVELGGLELLNPFVKLLAMRENIKQTPQRRLQKAMLADELAYFEAKEKFEKEGSSSGTVLRASNDEPLPFPSLQEHHRYRETFSQGYHDAYCDLIRVPEEKSVAITGDLNKSILGLKGSVGKSNKSPTIGPEWRKMTPYWRWVAELYHDEMVLTYGSLAAVNREFMPLGVVKTLREGRFRWQG</sequence>
<evidence type="ECO:0000256" key="1">
    <source>
        <dbReference type="SAM" id="MobiDB-lite"/>
    </source>
</evidence>
<accession>A0A1V6SKB3</accession>
<keyword evidence="3" id="KW-1185">Reference proteome</keyword>
<dbReference type="PANTHER" id="PTHR37015">
    <property type="entry name" value="REVERSE TRANSCRIPTASE DOMAIN-CONTAINING PROTEIN"/>
    <property type="match status" value="1"/>
</dbReference>
<dbReference type="CDD" id="cd01709">
    <property type="entry name" value="RT_like_1"/>
    <property type="match status" value="1"/>
</dbReference>
<comment type="caution">
    <text evidence="2">The sequence shown here is derived from an EMBL/GenBank/DDBJ whole genome shotgun (WGS) entry which is preliminary data.</text>
</comment>
<evidence type="ECO:0000313" key="2">
    <source>
        <dbReference type="EMBL" id="OQE14481.1"/>
    </source>
</evidence>
<dbReference type="Proteomes" id="UP000191285">
    <property type="component" value="Unassembled WGS sequence"/>
</dbReference>
<dbReference type="PANTHER" id="PTHR37015:SF2">
    <property type="entry name" value="REVERSE TRANSCRIPTASE DOMAIN-CONTAINING PROTEIN"/>
    <property type="match status" value="1"/>
</dbReference>
<gene>
    <name evidence="2" type="ORF">PENSTE_c035G01219</name>
</gene>
<evidence type="ECO:0000313" key="3">
    <source>
        <dbReference type="Proteomes" id="UP000191285"/>
    </source>
</evidence>
<dbReference type="OrthoDB" id="74545at2759"/>
<reference evidence="3" key="1">
    <citation type="journal article" date="2017" name="Nat. Microbiol.">
        <title>Global analysis of biosynthetic gene clusters reveals vast potential of secondary metabolite production in Penicillium species.</title>
        <authorList>
            <person name="Nielsen J.C."/>
            <person name="Grijseels S."/>
            <person name="Prigent S."/>
            <person name="Ji B."/>
            <person name="Dainat J."/>
            <person name="Nielsen K.F."/>
            <person name="Frisvad J.C."/>
            <person name="Workman M."/>
            <person name="Nielsen J."/>
        </authorList>
    </citation>
    <scope>NUCLEOTIDE SEQUENCE [LARGE SCALE GENOMIC DNA]</scope>
    <source>
        <strain evidence="3">IBT 24891</strain>
    </source>
</reference>
<evidence type="ECO:0008006" key="4">
    <source>
        <dbReference type="Google" id="ProtNLM"/>
    </source>
</evidence>
<dbReference type="STRING" id="303698.A0A1V6SKB3"/>
<feature type="compositionally biased region" description="Acidic residues" evidence="1">
    <location>
        <begin position="69"/>
        <end position="87"/>
    </location>
</feature>
<name>A0A1V6SKB3_9EURO</name>
<organism evidence="2 3">
    <name type="scientific">Penicillium steckii</name>
    <dbReference type="NCBI Taxonomy" id="303698"/>
    <lineage>
        <taxon>Eukaryota</taxon>
        <taxon>Fungi</taxon>
        <taxon>Dikarya</taxon>
        <taxon>Ascomycota</taxon>
        <taxon>Pezizomycotina</taxon>
        <taxon>Eurotiomycetes</taxon>
        <taxon>Eurotiomycetidae</taxon>
        <taxon>Eurotiales</taxon>
        <taxon>Aspergillaceae</taxon>
        <taxon>Penicillium</taxon>
    </lineage>
</organism>
<feature type="region of interest" description="Disordered" evidence="1">
    <location>
        <begin position="65"/>
        <end position="96"/>
    </location>
</feature>
<protein>
    <recommendedName>
        <fullName evidence="4">Reverse transcriptase domain-containing protein</fullName>
    </recommendedName>
</protein>
<dbReference type="AlphaFoldDB" id="A0A1V6SKB3"/>
<proteinExistence type="predicted"/>